<reference evidence="2" key="1">
    <citation type="journal article" date="2019" name="BMC Genomics">
        <title>A new reference genome for Sorghum bicolor reveals high levels of sequence similarity between sweet and grain genotypes: implications for the genetics of sugar metabolism.</title>
        <authorList>
            <person name="Cooper E.A."/>
            <person name="Brenton Z.W."/>
            <person name="Flinn B.S."/>
            <person name="Jenkins J."/>
            <person name="Shu S."/>
            <person name="Flowers D."/>
            <person name="Luo F."/>
            <person name="Wang Y."/>
            <person name="Xia P."/>
            <person name="Barry K."/>
            <person name="Daum C."/>
            <person name="Lipzen A."/>
            <person name="Yoshinaga Y."/>
            <person name="Schmutz J."/>
            <person name="Saski C."/>
            <person name="Vermerris W."/>
            <person name="Kresovich S."/>
        </authorList>
    </citation>
    <scope>NUCLEOTIDE SEQUENCE</scope>
</reference>
<accession>A0A921Q3W0</accession>
<gene>
    <name evidence="2" type="ORF">BDA96_10G181500</name>
</gene>
<evidence type="ECO:0000256" key="1">
    <source>
        <dbReference type="SAM" id="MobiDB-lite"/>
    </source>
</evidence>
<dbReference type="PANTHER" id="PTHR48243">
    <property type="entry name" value="AMINOTRANSFERASE-LIKE PLANT MOBILE DOMAIN-CONTAINING PROTEIN"/>
    <property type="match status" value="1"/>
</dbReference>
<evidence type="ECO:0000313" key="2">
    <source>
        <dbReference type="EMBL" id="KAG0514328.1"/>
    </source>
</evidence>
<dbReference type="AlphaFoldDB" id="A0A921Q3W0"/>
<proteinExistence type="predicted"/>
<sequence length="334" mass="38728">MDVEFDKVFRAIGWSSFWQVPEFGKELLAKEFLCTLKLTNNGMSFRMWCEHECELDLDHATRMFDKFRFWKAISGSNDCSNPTPIEIHNPTLRFLHFWIMCTLYPGMGTDTLIDDELEILYAMVSKIKVSPVKLLVNYWLNSIEYGKPIYFTSFITRIADTFGLLESHYFEDIGYVRGVVDENFFINANMLIRDPNGELKMIYPGYTTEIPLPCARRRLYGVRTLTIRLARVASPDVAGTRRVTRRMMQAAQMEQGGSSHHDVEEGDEAMSVDASDSMGLPPQRTPRPRDRARRHQPTEATLQLALQNGQHIRRVREEDAQRWAGWYQNFPPPQ</sequence>
<protein>
    <submittedName>
        <fullName evidence="2">Uncharacterized protein</fullName>
    </submittedName>
</protein>
<reference evidence="2" key="2">
    <citation type="submission" date="2020-10" db="EMBL/GenBank/DDBJ databases">
        <authorList>
            <person name="Cooper E.A."/>
            <person name="Brenton Z.W."/>
            <person name="Flinn B.S."/>
            <person name="Jenkins J."/>
            <person name="Shu S."/>
            <person name="Flowers D."/>
            <person name="Luo F."/>
            <person name="Wang Y."/>
            <person name="Xia P."/>
            <person name="Barry K."/>
            <person name="Daum C."/>
            <person name="Lipzen A."/>
            <person name="Yoshinaga Y."/>
            <person name="Schmutz J."/>
            <person name="Saski C."/>
            <person name="Vermerris W."/>
            <person name="Kresovich S."/>
        </authorList>
    </citation>
    <scope>NUCLEOTIDE SEQUENCE</scope>
</reference>
<feature type="region of interest" description="Disordered" evidence="1">
    <location>
        <begin position="250"/>
        <end position="312"/>
    </location>
</feature>
<dbReference type="Proteomes" id="UP000807115">
    <property type="component" value="Chromosome 10"/>
</dbReference>
<name>A0A921Q3W0_SORBI</name>
<evidence type="ECO:0000313" key="3">
    <source>
        <dbReference type="Proteomes" id="UP000807115"/>
    </source>
</evidence>
<dbReference type="PANTHER" id="PTHR48243:SF1">
    <property type="entry name" value="AMINOTRANSFERASE-LIKE PLANT MOBILE DOMAIN-CONTAINING PROTEIN"/>
    <property type="match status" value="1"/>
</dbReference>
<organism evidence="2 3">
    <name type="scientific">Sorghum bicolor</name>
    <name type="common">Sorghum</name>
    <name type="synonym">Sorghum vulgare</name>
    <dbReference type="NCBI Taxonomy" id="4558"/>
    <lineage>
        <taxon>Eukaryota</taxon>
        <taxon>Viridiplantae</taxon>
        <taxon>Streptophyta</taxon>
        <taxon>Embryophyta</taxon>
        <taxon>Tracheophyta</taxon>
        <taxon>Spermatophyta</taxon>
        <taxon>Magnoliopsida</taxon>
        <taxon>Liliopsida</taxon>
        <taxon>Poales</taxon>
        <taxon>Poaceae</taxon>
        <taxon>PACMAD clade</taxon>
        <taxon>Panicoideae</taxon>
        <taxon>Andropogonodae</taxon>
        <taxon>Andropogoneae</taxon>
        <taxon>Sorghinae</taxon>
        <taxon>Sorghum</taxon>
    </lineage>
</organism>
<comment type="caution">
    <text evidence="2">The sequence shown here is derived from an EMBL/GenBank/DDBJ whole genome shotgun (WGS) entry which is preliminary data.</text>
</comment>
<feature type="compositionally biased region" description="Polar residues" evidence="1">
    <location>
        <begin position="299"/>
        <end position="310"/>
    </location>
</feature>
<dbReference type="EMBL" id="CM027689">
    <property type="protein sequence ID" value="KAG0514328.1"/>
    <property type="molecule type" value="Genomic_DNA"/>
</dbReference>